<sequence>MKLKKLVPIILSISILLGGCSSFSSIQKDKVMVEKTNDEENNAKISKEEAKEIAVDYLKKCYDIKEDKEELKNLINEVDFIKNPQETSYFWNGRQESNGAWRVLWDKEGNKQHSYNVLLDAKNGKMIEIQNYVGVDTKTIKKRKSIINLKQAKKKAFDFVKNTELVSDINKLRLVDVYEEGINTFIFLYNEKQLIYVDVDRTSDKVSRITHYRAPIIFMYDDIDMKIKKEKAVKIAIDGIEKYFNVKVDRKKLSEQICYYEEAKNNNGTTIPGRWDIRWNDLKEEIEEKKIIDYSAVIDPNTGELRYVSFSNTDLNKENLKISDEEMKQIALDFIDKTKFVSDIKDLEEPKIKRWRYNGKEKGTLEFKYKDEILWICIDFTNKKVFSIGYR</sequence>
<evidence type="ECO:0000313" key="1">
    <source>
        <dbReference type="EMBL" id="WFD09501.1"/>
    </source>
</evidence>
<dbReference type="RefSeq" id="WP_277731430.1">
    <property type="nucleotide sequence ID" value="NZ_CP120733.1"/>
</dbReference>
<dbReference type="EMBL" id="CP120733">
    <property type="protein sequence ID" value="WFD09501.1"/>
    <property type="molecule type" value="Genomic_DNA"/>
</dbReference>
<evidence type="ECO:0008006" key="3">
    <source>
        <dbReference type="Google" id="ProtNLM"/>
    </source>
</evidence>
<reference evidence="1 2" key="1">
    <citation type="submission" date="2023-03" db="EMBL/GenBank/DDBJ databases">
        <title>Complete genome sequence of Tepidibacter sp. SWIR-1, isolated from a deep-sea hydrothermal vent.</title>
        <authorList>
            <person name="Li X."/>
        </authorList>
    </citation>
    <scope>NUCLEOTIDE SEQUENCE [LARGE SCALE GENOMIC DNA]</scope>
    <source>
        <strain evidence="1 2">SWIR-1</strain>
    </source>
</reference>
<proteinExistence type="predicted"/>
<gene>
    <name evidence="1" type="ORF">P4S50_14050</name>
</gene>
<name>A0ABY8E9A7_9FIRM</name>
<dbReference type="PROSITE" id="PS51257">
    <property type="entry name" value="PROKAR_LIPOPROTEIN"/>
    <property type="match status" value="1"/>
</dbReference>
<protein>
    <recommendedName>
        <fullName evidence="3">PepSY domain-containing protein</fullName>
    </recommendedName>
</protein>
<keyword evidence="2" id="KW-1185">Reference proteome</keyword>
<evidence type="ECO:0000313" key="2">
    <source>
        <dbReference type="Proteomes" id="UP001222800"/>
    </source>
</evidence>
<accession>A0ABY8E9A7</accession>
<organism evidence="1 2">
    <name type="scientific">Tepidibacter hydrothermalis</name>
    <dbReference type="NCBI Taxonomy" id="3036126"/>
    <lineage>
        <taxon>Bacteria</taxon>
        <taxon>Bacillati</taxon>
        <taxon>Bacillota</taxon>
        <taxon>Clostridia</taxon>
        <taxon>Peptostreptococcales</taxon>
        <taxon>Peptostreptococcaceae</taxon>
        <taxon>Tepidibacter</taxon>
    </lineage>
</organism>
<dbReference type="Proteomes" id="UP001222800">
    <property type="component" value="Chromosome"/>
</dbReference>